<keyword evidence="1" id="KW-0732">Signal</keyword>
<dbReference type="EMBL" id="SBKO01000006">
    <property type="protein sequence ID" value="RXR16343.1"/>
    <property type="molecule type" value="Genomic_DNA"/>
</dbReference>
<proteinExistence type="predicted"/>
<evidence type="ECO:0000313" key="3">
    <source>
        <dbReference type="Proteomes" id="UP000290283"/>
    </source>
</evidence>
<feature type="signal peptide" evidence="1">
    <location>
        <begin position="1"/>
        <end position="17"/>
    </location>
</feature>
<gene>
    <name evidence="2" type="ORF">EQG63_11785</name>
</gene>
<dbReference type="OrthoDB" id="1307311at2"/>
<protein>
    <recommendedName>
        <fullName evidence="4">Carboxypeptidase-like regulatory domain-containing protein</fullName>
    </recommendedName>
</protein>
<organism evidence="2 3">
    <name type="scientific">Flavobacterium amnicola</name>
    <dbReference type="NCBI Taxonomy" id="2506422"/>
    <lineage>
        <taxon>Bacteria</taxon>
        <taxon>Pseudomonadati</taxon>
        <taxon>Bacteroidota</taxon>
        <taxon>Flavobacteriia</taxon>
        <taxon>Flavobacteriales</taxon>
        <taxon>Flavobacteriaceae</taxon>
        <taxon>Flavobacterium</taxon>
    </lineage>
</organism>
<dbReference type="Proteomes" id="UP000290283">
    <property type="component" value="Unassembled WGS sequence"/>
</dbReference>
<evidence type="ECO:0008006" key="4">
    <source>
        <dbReference type="Google" id="ProtNLM"/>
    </source>
</evidence>
<evidence type="ECO:0000256" key="1">
    <source>
        <dbReference type="SAM" id="SignalP"/>
    </source>
</evidence>
<accession>A0A4Q1K074</accession>
<comment type="caution">
    <text evidence="2">The sequence shown here is derived from an EMBL/GenBank/DDBJ whole genome shotgun (WGS) entry which is preliminary data.</text>
</comment>
<name>A0A4Q1K074_9FLAO</name>
<reference evidence="3" key="1">
    <citation type="submission" date="2019-01" db="EMBL/GenBank/DDBJ databases">
        <title>Cytophagaceae bacterium strain CAR-16.</title>
        <authorList>
            <person name="Chen W.-M."/>
        </authorList>
    </citation>
    <scope>NUCLEOTIDE SEQUENCE [LARGE SCALE GENOMIC DNA]</scope>
    <source>
        <strain evidence="3">LLJ-11</strain>
    </source>
</reference>
<evidence type="ECO:0000313" key="2">
    <source>
        <dbReference type="EMBL" id="RXR16343.1"/>
    </source>
</evidence>
<keyword evidence="3" id="KW-1185">Reference proteome</keyword>
<dbReference type="AlphaFoldDB" id="A0A4Q1K074"/>
<feature type="chain" id="PRO_5020735735" description="Carboxypeptidase-like regulatory domain-containing protein" evidence="1">
    <location>
        <begin position="18"/>
        <end position="388"/>
    </location>
</feature>
<sequence>MKKISLFFLLITNFLFAQNIEFNVIVKDVLTGLPIEEVTIKALNTNQGFLTNKAGEAVIHLTQESPLKFEHFAYKSYIVKFSELDKKVNEVYLESNVKQLAEVIVTKDHPQEILQKLVDNSLQKITIPINLKVYLREFYKKNDQIVFFNDGLINFQVFGNSKNIKNDILVEQNRSVGILDEDITEELLGYDLNNIIENYYQFKYLGEILTSKAKKNYDFQVVTYPNNENYYMIKVSPLLEANGILSDFAIVYDNTKMIIMEINSMVAANRLEELRQSFLSSNKIFKLEFRNTFQLDNDVYYLANTKEVIGFEKKHKKKSRRIEVKNHMVITNFDKKIFDYTDKNVFKGKSLINKKTQFFNNYWDMESGFLSTKEEKEIIDQLSSIENP</sequence>